<dbReference type="STRING" id="716544.wcw_1182"/>
<dbReference type="Gene3D" id="3.40.1280.10">
    <property type="match status" value="1"/>
</dbReference>
<dbReference type="AlphaFoldDB" id="D6YWM8"/>
<proteinExistence type="inferred from homology"/>
<comment type="catalytic activity">
    <reaction evidence="5">
        <text>pseudouridine(1915) in 23S rRNA + S-adenosyl-L-methionine = N(3)-methylpseudouridine(1915) in 23S rRNA + S-adenosyl-L-homocysteine + H(+)</text>
        <dbReference type="Rhea" id="RHEA:42752"/>
        <dbReference type="Rhea" id="RHEA-COMP:10221"/>
        <dbReference type="Rhea" id="RHEA-COMP:10222"/>
        <dbReference type="ChEBI" id="CHEBI:15378"/>
        <dbReference type="ChEBI" id="CHEBI:57856"/>
        <dbReference type="ChEBI" id="CHEBI:59789"/>
        <dbReference type="ChEBI" id="CHEBI:65314"/>
        <dbReference type="ChEBI" id="CHEBI:74486"/>
        <dbReference type="EC" id="2.1.1.177"/>
    </reaction>
</comment>
<gene>
    <name evidence="5" type="primary">rlmH</name>
    <name evidence="6" type="ordered locus">wcw_1182</name>
</gene>
<evidence type="ECO:0000256" key="1">
    <source>
        <dbReference type="ARBA" id="ARBA00022603"/>
    </source>
</evidence>
<feature type="binding site" evidence="5">
    <location>
        <begin position="108"/>
        <end position="113"/>
    </location>
    <ligand>
        <name>S-adenosyl-L-methionine</name>
        <dbReference type="ChEBI" id="CHEBI:59789"/>
    </ligand>
</feature>
<organism evidence="6 7">
    <name type="scientific">Waddlia chondrophila (strain ATCC VR-1470 / WSU 86-1044)</name>
    <dbReference type="NCBI Taxonomy" id="716544"/>
    <lineage>
        <taxon>Bacteria</taxon>
        <taxon>Pseudomonadati</taxon>
        <taxon>Chlamydiota</taxon>
        <taxon>Chlamydiia</taxon>
        <taxon>Parachlamydiales</taxon>
        <taxon>Waddliaceae</taxon>
        <taxon>Waddlia</taxon>
    </lineage>
</organism>
<keyword evidence="1 5" id="KW-0489">Methyltransferase</keyword>
<dbReference type="eggNOG" id="COG1576">
    <property type="taxonomic scope" value="Bacteria"/>
</dbReference>
<dbReference type="Proteomes" id="UP000001505">
    <property type="component" value="Chromosome"/>
</dbReference>
<evidence type="ECO:0000256" key="5">
    <source>
        <dbReference type="HAMAP-Rule" id="MF_00658"/>
    </source>
</evidence>
<reference evidence="6 7" key="1">
    <citation type="journal article" date="2010" name="PLoS ONE">
        <title>The Waddlia genome: a window into chlamydial biology.</title>
        <authorList>
            <person name="Bertelli C."/>
            <person name="Collyn F."/>
            <person name="Croxatto A."/>
            <person name="Ruckert C."/>
            <person name="Polkinghorne A."/>
            <person name="Kebbi-Beghdadi C."/>
            <person name="Goesmann A."/>
            <person name="Vaughan L."/>
            <person name="Greub G."/>
        </authorList>
    </citation>
    <scope>NUCLEOTIDE SEQUENCE [LARGE SCALE GENOMIC DNA]</scope>
    <source>
        <strain evidence="7">ATCC VR-1470 / WSU 86-1044</strain>
    </source>
</reference>
<keyword evidence="3 5" id="KW-0949">S-adenosyl-L-methionine</keyword>
<dbReference type="RefSeq" id="WP_013182252.1">
    <property type="nucleotide sequence ID" value="NC_014225.1"/>
</dbReference>
<protein>
    <recommendedName>
        <fullName evidence="5">Ribosomal RNA large subunit methyltransferase H</fullName>
        <ecNumber evidence="5">2.1.1.177</ecNumber>
    </recommendedName>
    <alternativeName>
        <fullName evidence="5">23S rRNA (pseudouridine1915-N3)-methyltransferase</fullName>
    </alternativeName>
    <alternativeName>
        <fullName evidence="5">23S rRNA m3Psi1915 methyltransferase</fullName>
    </alternativeName>
    <alternativeName>
        <fullName evidence="5">rRNA (pseudouridine-N3-)-methyltransferase RlmH</fullName>
    </alternativeName>
</protein>
<keyword evidence="2 5" id="KW-0808">Transferase</keyword>
<dbReference type="InterPro" id="IPR029028">
    <property type="entry name" value="Alpha/beta_knot_MTases"/>
</dbReference>
<dbReference type="InterPro" id="IPR029026">
    <property type="entry name" value="tRNA_m1G_MTases_N"/>
</dbReference>
<evidence type="ECO:0000313" key="7">
    <source>
        <dbReference type="Proteomes" id="UP000001505"/>
    </source>
</evidence>
<dbReference type="PANTHER" id="PTHR33603:SF1">
    <property type="entry name" value="RIBOSOMAL RNA LARGE SUBUNIT METHYLTRANSFERASE H"/>
    <property type="match status" value="1"/>
</dbReference>
<comment type="subcellular location">
    <subcellularLocation>
        <location evidence="5">Cytoplasm</location>
    </subcellularLocation>
</comment>
<accession>D6YWM8</accession>
<dbReference type="GO" id="GO:0070038">
    <property type="term" value="F:rRNA (pseudouridine-N3-)-methyltransferase activity"/>
    <property type="evidence" value="ECO:0007669"/>
    <property type="project" value="UniProtKB-UniRule"/>
</dbReference>
<keyword evidence="5" id="KW-0698">rRNA processing</keyword>
<dbReference type="EMBL" id="CP001928">
    <property type="protein sequence ID" value="ADI38539.1"/>
    <property type="molecule type" value="Genomic_DNA"/>
</dbReference>
<dbReference type="KEGG" id="wch:wcw_1182"/>
<dbReference type="PANTHER" id="PTHR33603">
    <property type="entry name" value="METHYLTRANSFERASE"/>
    <property type="match status" value="1"/>
</dbReference>
<evidence type="ECO:0000256" key="2">
    <source>
        <dbReference type="ARBA" id="ARBA00022679"/>
    </source>
</evidence>
<dbReference type="Pfam" id="PF02590">
    <property type="entry name" value="SPOUT_MTase"/>
    <property type="match status" value="1"/>
</dbReference>
<dbReference type="GO" id="GO:0005737">
    <property type="term" value="C:cytoplasm"/>
    <property type="evidence" value="ECO:0007669"/>
    <property type="project" value="UniProtKB-SubCell"/>
</dbReference>
<comment type="subunit">
    <text evidence="5">Homodimer.</text>
</comment>
<comment type="function">
    <text evidence="5">Specifically methylates the pseudouridine at position 1915 (m3Psi1915) in 23S rRNA.</text>
</comment>
<evidence type="ECO:0000256" key="4">
    <source>
        <dbReference type="ARBA" id="ARBA00038303"/>
    </source>
</evidence>
<comment type="similarity">
    <text evidence="4 5">Belongs to the RNA methyltransferase RlmH family.</text>
</comment>
<dbReference type="HOGENOM" id="CLU_100552_1_0_0"/>
<evidence type="ECO:0000313" key="6">
    <source>
        <dbReference type="EMBL" id="ADI38539.1"/>
    </source>
</evidence>
<dbReference type="PIRSF" id="PIRSF004505">
    <property type="entry name" value="MT_bac"/>
    <property type="match status" value="1"/>
</dbReference>
<dbReference type="EC" id="2.1.1.177" evidence="5"/>
<sequence>MYHIKIFSVGKTKEQWLTDAVNEYEKRLCSTVKFECIWAKHDEQLKALSAKEKHLVLLDPNGKLMTSEQFSEFLVDQLECGGSKLTLIIGGSDGIPKELKGKGPQLSLSPLTFTHQMTRLILIEQIYRALEIEKGSNYHRA</sequence>
<dbReference type="CDD" id="cd18081">
    <property type="entry name" value="RlmH-like"/>
    <property type="match status" value="1"/>
</dbReference>
<dbReference type="OrthoDB" id="9806643at2"/>
<dbReference type="SUPFAM" id="SSF75217">
    <property type="entry name" value="alpha/beta knot"/>
    <property type="match status" value="1"/>
</dbReference>
<evidence type="ECO:0000256" key="3">
    <source>
        <dbReference type="ARBA" id="ARBA00022691"/>
    </source>
</evidence>
<keyword evidence="5" id="KW-0963">Cytoplasm</keyword>
<name>D6YWM8_WADCW</name>
<feature type="binding site" evidence="5">
    <location>
        <position position="58"/>
    </location>
    <ligand>
        <name>S-adenosyl-L-methionine</name>
        <dbReference type="ChEBI" id="CHEBI:59789"/>
    </ligand>
</feature>
<feature type="binding site" evidence="5">
    <location>
        <position position="90"/>
    </location>
    <ligand>
        <name>S-adenosyl-L-methionine</name>
        <dbReference type="ChEBI" id="CHEBI:59789"/>
    </ligand>
</feature>
<dbReference type="InterPro" id="IPR003742">
    <property type="entry name" value="RlmH-like"/>
</dbReference>
<keyword evidence="7" id="KW-1185">Reference proteome</keyword>
<dbReference type="HAMAP" id="MF_00658">
    <property type="entry name" value="23SrRNA_methyltr_H"/>
    <property type="match status" value="1"/>
</dbReference>